<keyword evidence="2" id="KW-0963">Cytoplasm</keyword>
<dbReference type="PANTHER" id="PTHR37825:SF1">
    <property type="entry name" value="TRNA(MET) CYTIDINE ACETATE LIGASE"/>
    <property type="match status" value="1"/>
</dbReference>
<keyword evidence="2" id="KW-0820">tRNA-binding</keyword>
<feature type="binding site" evidence="2">
    <location>
        <position position="102"/>
    </location>
    <ligand>
        <name>ATP</name>
        <dbReference type="ChEBI" id="CHEBI:30616"/>
    </ligand>
</feature>
<dbReference type="GO" id="GO:0016879">
    <property type="term" value="F:ligase activity, forming carbon-nitrogen bonds"/>
    <property type="evidence" value="ECO:0007669"/>
    <property type="project" value="UniProtKB-UniRule"/>
</dbReference>
<dbReference type="Pfam" id="PF05636">
    <property type="entry name" value="HIGH_NTase1"/>
    <property type="match status" value="1"/>
</dbReference>
<keyword evidence="3" id="KW-0808">Transferase</keyword>
<dbReference type="EMBL" id="LR590481">
    <property type="protein sequence ID" value="VTQ90065.1"/>
    <property type="molecule type" value="Genomic_DNA"/>
</dbReference>
<dbReference type="InterPro" id="IPR014729">
    <property type="entry name" value="Rossmann-like_a/b/a_fold"/>
</dbReference>
<keyword evidence="4" id="KW-1185">Reference proteome</keyword>
<evidence type="ECO:0000256" key="2">
    <source>
        <dbReference type="HAMAP-Rule" id="MF_01539"/>
    </source>
</evidence>
<keyword evidence="2" id="KW-0547">Nucleotide-binding</keyword>
<gene>
    <name evidence="2" type="primary">tmcAL</name>
    <name evidence="3" type="ORF">NCTC503_01528</name>
</gene>
<keyword evidence="2" id="KW-0436">Ligase</keyword>
<accession>A0A4U9RE21</accession>
<comment type="similarity">
    <text evidence="2">Belongs to the TmcAL family.</text>
</comment>
<organism evidence="3 4">
    <name type="scientific">Hathewaya histolytica</name>
    <name type="common">Clostridium histolyticum</name>
    <dbReference type="NCBI Taxonomy" id="1498"/>
    <lineage>
        <taxon>Bacteria</taxon>
        <taxon>Bacillati</taxon>
        <taxon>Bacillota</taxon>
        <taxon>Clostridia</taxon>
        <taxon>Eubacteriales</taxon>
        <taxon>Clostridiaceae</taxon>
        <taxon>Hathewaya</taxon>
    </lineage>
</organism>
<dbReference type="Proteomes" id="UP000308489">
    <property type="component" value="Chromosome 1"/>
</dbReference>
<dbReference type="Gene3D" id="3.40.50.620">
    <property type="entry name" value="HUPs"/>
    <property type="match status" value="1"/>
</dbReference>
<keyword evidence="2" id="KW-0694">RNA-binding</keyword>
<dbReference type="GO" id="GO:0005524">
    <property type="term" value="F:ATP binding"/>
    <property type="evidence" value="ECO:0007669"/>
    <property type="project" value="UniProtKB-KW"/>
</dbReference>
<dbReference type="OrthoDB" id="9769796at2"/>
<dbReference type="NCBIfam" id="NF010191">
    <property type="entry name" value="PRK13670.1"/>
    <property type="match status" value="1"/>
</dbReference>
<dbReference type="GO" id="GO:0006400">
    <property type="term" value="P:tRNA modification"/>
    <property type="evidence" value="ECO:0007669"/>
    <property type="project" value="UniProtKB-UniRule"/>
</dbReference>
<dbReference type="SUPFAM" id="SSF52374">
    <property type="entry name" value="Nucleotidylyl transferase"/>
    <property type="match status" value="1"/>
</dbReference>
<evidence type="ECO:0000313" key="3">
    <source>
        <dbReference type="EMBL" id="VTQ90065.1"/>
    </source>
</evidence>
<comment type="function">
    <text evidence="2">Catalyzes the formation of N(4)-acetylcytidine (ac(4)C) at the wobble position of elongator tRNA(Met), using acetate and ATP as substrates. First activates an acetate ion to form acetyladenylate (Ac-AMP) and then transfers the acetyl group to tRNA to form ac(4)C34.</text>
</comment>
<feature type="binding site" evidence="2">
    <location>
        <begin position="7"/>
        <end position="20"/>
    </location>
    <ligand>
        <name>ATP</name>
        <dbReference type="ChEBI" id="CHEBI:30616"/>
    </ligand>
</feature>
<dbReference type="GO" id="GO:0016740">
    <property type="term" value="F:transferase activity"/>
    <property type="evidence" value="ECO:0007669"/>
    <property type="project" value="UniProtKB-KW"/>
</dbReference>
<comment type="catalytic activity">
    <reaction evidence="2">
        <text>cytidine(34) in elongator tRNA(Met) + acetate + ATP = N(4)-acetylcytidine(34) in elongator tRNA(Met) + AMP + diphosphate</text>
        <dbReference type="Rhea" id="RHEA:58144"/>
        <dbReference type="Rhea" id="RHEA-COMP:10693"/>
        <dbReference type="Rhea" id="RHEA-COMP:10694"/>
        <dbReference type="ChEBI" id="CHEBI:30089"/>
        <dbReference type="ChEBI" id="CHEBI:30616"/>
        <dbReference type="ChEBI" id="CHEBI:33019"/>
        <dbReference type="ChEBI" id="CHEBI:74900"/>
        <dbReference type="ChEBI" id="CHEBI:82748"/>
        <dbReference type="ChEBI" id="CHEBI:456215"/>
    </reaction>
</comment>
<dbReference type="AlphaFoldDB" id="A0A4U9RE21"/>
<reference evidence="3 4" key="1">
    <citation type="submission" date="2019-05" db="EMBL/GenBank/DDBJ databases">
        <authorList>
            <consortium name="Pathogen Informatics"/>
        </authorList>
    </citation>
    <scope>NUCLEOTIDE SEQUENCE [LARGE SCALE GENOMIC DNA]</scope>
    <source>
        <strain evidence="3 4">NCTC503</strain>
    </source>
</reference>
<dbReference type="GO" id="GO:0005737">
    <property type="term" value="C:cytoplasm"/>
    <property type="evidence" value="ECO:0007669"/>
    <property type="project" value="UniProtKB-SubCell"/>
</dbReference>
<dbReference type="InterPro" id="IPR008513">
    <property type="entry name" value="tRNA(Met)_cyd_acetate_ligase"/>
</dbReference>
<evidence type="ECO:0000313" key="4">
    <source>
        <dbReference type="Proteomes" id="UP000308489"/>
    </source>
</evidence>
<protein>
    <recommendedName>
        <fullName evidence="2">tRNA(Met) cytidine acetate ligase</fullName>
        <ecNumber evidence="2">6.3.4.-</ecNumber>
    </recommendedName>
</protein>
<dbReference type="PANTHER" id="PTHR37825">
    <property type="entry name" value="TRNA(MET) CYTIDINE ACETATE LIGASE"/>
    <property type="match status" value="1"/>
</dbReference>
<dbReference type="RefSeq" id="WP_138210176.1">
    <property type="nucleotide sequence ID" value="NZ_CBCRUQ010000014.1"/>
</dbReference>
<evidence type="ECO:0000256" key="1">
    <source>
        <dbReference type="ARBA" id="ARBA00022694"/>
    </source>
</evidence>
<feature type="binding site" evidence="2">
    <location>
        <begin position="194"/>
        <end position="195"/>
    </location>
    <ligand>
        <name>ATP</name>
        <dbReference type="ChEBI" id="CHEBI:30616"/>
    </ligand>
</feature>
<dbReference type="GO" id="GO:0000049">
    <property type="term" value="F:tRNA binding"/>
    <property type="evidence" value="ECO:0007669"/>
    <property type="project" value="UniProtKB-KW"/>
</dbReference>
<name>A0A4U9RE21_HATHI</name>
<dbReference type="KEGG" id="hhw:NCTC503_01528"/>
<dbReference type="EC" id="6.3.4.-" evidence="2"/>
<proteinExistence type="inferred from homology"/>
<keyword evidence="2" id="KW-0067">ATP-binding</keyword>
<dbReference type="HAMAP" id="MF_01539">
    <property type="entry name" value="TmcAL"/>
    <property type="match status" value="1"/>
</dbReference>
<comment type="subcellular location">
    <subcellularLocation>
        <location evidence="2">Cytoplasm</location>
    </subcellularLocation>
</comment>
<feature type="binding site" evidence="2">
    <location>
        <position position="169"/>
    </location>
    <ligand>
        <name>ATP</name>
        <dbReference type="ChEBI" id="CHEBI:30616"/>
    </ligand>
</feature>
<keyword evidence="1 2" id="KW-0819">tRNA processing</keyword>
<sequence length="402" mass="46167">MNISAIIAEYNPFHKGHLYHIKKTKELTNCDAIICVMSGNFVQRGMPAILDKWCRTEVALKNGIDLVIELPLVYSLSSAEFFSFGSISLLNSLNVVNSLSFGSETEDIEILKPIAKLLVEEPYLYKKALDYHLQKGLSFPKARSEAIKNYLQDNNTNIYNIDEILNSSNNILGIEYLKSLIRINSNISPFSVKRIGESYNSESLGDITSATGIRKYIFSNSSLEDLKDKVPIDTYNSLINYGTENFPNINDSLYYLKYKLLSMKDEFSKIPDIKEGLENKIINSILKNNNFNDALMDTKSKRYTLTRINRILMQLFIGFEQYNIEYMRKSHTPYARVLGFTSKGQKILKDMKLKSEIPIVTKIPKCKNEFLELDLKGTSFYSLLNKKVRFNEDYYKKPIILP</sequence>